<gene>
    <name evidence="1" type="ORF">GMARGA_LOCUS39352</name>
</gene>
<comment type="caution">
    <text evidence="1">The sequence shown here is derived from an EMBL/GenBank/DDBJ whole genome shotgun (WGS) entry which is preliminary data.</text>
</comment>
<proteinExistence type="predicted"/>
<evidence type="ECO:0000313" key="1">
    <source>
        <dbReference type="EMBL" id="CAG8848765.1"/>
    </source>
</evidence>
<reference evidence="1 2" key="1">
    <citation type="submission" date="2021-06" db="EMBL/GenBank/DDBJ databases">
        <authorList>
            <person name="Kallberg Y."/>
            <person name="Tangrot J."/>
            <person name="Rosling A."/>
        </authorList>
    </citation>
    <scope>NUCLEOTIDE SEQUENCE [LARGE SCALE GENOMIC DNA]</scope>
    <source>
        <strain evidence="1 2">120-4 pot B 10/14</strain>
    </source>
</reference>
<accession>A0ABN7X5S0</accession>
<dbReference type="Proteomes" id="UP000789901">
    <property type="component" value="Unassembled WGS sequence"/>
</dbReference>
<dbReference type="EMBL" id="CAJVQB010093346">
    <property type="protein sequence ID" value="CAG8848765.1"/>
    <property type="molecule type" value="Genomic_DNA"/>
</dbReference>
<keyword evidence="2" id="KW-1185">Reference proteome</keyword>
<name>A0ABN7X5S0_GIGMA</name>
<feature type="non-terminal residue" evidence="1">
    <location>
        <position position="1"/>
    </location>
</feature>
<protein>
    <submittedName>
        <fullName evidence="1">13663_t:CDS:1</fullName>
    </submittedName>
</protein>
<organism evidence="1 2">
    <name type="scientific">Gigaspora margarita</name>
    <dbReference type="NCBI Taxonomy" id="4874"/>
    <lineage>
        <taxon>Eukaryota</taxon>
        <taxon>Fungi</taxon>
        <taxon>Fungi incertae sedis</taxon>
        <taxon>Mucoromycota</taxon>
        <taxon>Glomeromycotina</taxon>
        <taxon>Glomeromycetes</taxon>
        <taxon>Diversisporales</taxon>
        <taxon>Gigasporaceae</taxon>
        <taxon>Gigaspora</taxon>
    </lineage>
</organism>
<evidence type="ECO:0000313" key="2">
    <source>
        <dbReference type="Proteomes" id="UP000789901"/>
    </source>
</evidence>
<feature type="non-terminal residue" evidence="1">
    <location>
        <position position="168"/>
    </location>
</feature>
<sequence length="168" mass="19493">SNMNDKGKRKATSELEIQIRNQKKSQNIANQKHQRAKQQLSTLVLNQLNDNDIKIMRQIKCVYFAAKKHLSFNVYPDLYKSEKSKKYKSYGSYLNPIVAQNFAKAIVHIIERELITSVIAAQYIAFNVPVICYMGVIKLDNCRSEYIFEKLKNFIASKGLNIENIMHF</sequence>